<reference evidence="2 3" key="1">
    <citation type="submission" date="2018-06" db="EMBL/GenBank/DDBJ databases">
        <title>Three novel Pseudomonas species isolated from symptomatic oak.</title>
        <authorList>
            <person name="Bueno-Gonzalez V."/>
            <person name="Brady C."/>
        </authorList>
    </citation>
    <scope>NUCLEOTIDE SEQUENCE [LARGE SCALE GENOMIC DNA]</scope>
    <source>
        <strain evidence="2 3">P17C</strain>
    </source>
</reference>
<feature type="chain" id="PRO_5020934741" description="Lipoprotein" evidence="1">
    <location>
        <begin position="21"/>
        <end position="134"/>
    </location>
</feature>
<keyword evidence="1" id="KW-0732">Signal</keyword>
<dbReference type="Proteomes" id="UP000292639">
    <property type="component" value="Unassembled WGS sequence"/>
</dbReference>
<organism evidence="2 3">
    <name type="scientific">Stutzerimonas kirkiae</name>
    <dbReference type="NCBI Taxonomy" id="2211392"/>
    <lineage>
        <taxon>Bacteria</taxon>
        <taxon>Pseudomonadati</taxon>
        <taxon>Pseudomonadota</taxon>
        <taxon>Gammaproteobacteria</taxon>
        <taxon>Pseudomonadales</taxon>
        <taxon>Pseudomonadaceae</taxon>
        <taxon>Stutzerimonas</taxon>
    </lineage>
</organism>
<evidence type="ECO:0000313" key="2">
    <source>
        <dbReference type="EMBL" id="TBU96554.1"/>
    </source>
</evidence>
<comment type="caution">
    <text evidence="2">The sequence shown here is derived from an EMBL/GenBank/DDBJ whole genome shotgun (WGS) entry which is preliminary data.</text>
</comment>
<evidence type="ECO:0008006" key="4">
    <source>
        <dbReference type="Google" id="ProtNLM"/>
    </source>
</evidence>
<feature type="signal peptide" evidence="1">
    <location>
        <begin position="1"/>
        <end position="20"/>
    </location>
</feature>
<accession>A0A4Q9R9V3</accession>
<proteinExistence type="predicted"/>
<dbReference type="AlphaFoldDB" id="A0A4Q9R9V3"/>
<dbReference type="OrthoDB" id="6997359at2"/>
<keyword evidence="3" id="KW-1185">Reference proteome</keyword>
<dbReference type="RefSeq" id="WP_131184601.1">
    <property type="nucleotide sequence ID" value="NZ_QJUO01000015.1"/>
</dbReference>
<evidence type="ECO:0000313" key="3">
    <source>
        <dbReference type="Proteomes" id="UP000292639"/>
    </source>
</evidence>
<gene>
    <name evidence="2" type="ORF">DNJ96_10440</name>
</gene>
<dbReference type="EMBL" id="QJUP01000012">
    <property type="protein sequence ID" value="TBU96554.1"/>
    <property type="molecule type" value="Genomic_DNA"/>
</dbReference>
<sequence>MLRALLACLLLSACASPLPEADPAMAWVELRGQVSDIFMADRLDGVRTADGRYFQVTPGAHRLEARYDFEISGGGTGLFGDSQHLRCTLLVRYDAFQAGQRYVFEARSLGFQPQGWLRDEQGKTLARAEATRCI</sequence>
<name>A0A4Q9R9V3_9GAMM</name>
<evidence type="ECO:0000256" key="1">
    <source>
        <dbReference type="SAM" id="SignalP"/>
    </source>
</evidence>
<protein>
    <recommendedName>
        <fullName evidence="4">Lipoprotein</fullName>
    </recommendedName>
</protein>